<gene>
    <name evidence="1" type="primary">RvY_14340</name>
    <name evidence="1" type="synonym">RvY_14340.2</name>
    <name evidence="1" type="ORF">RvY_14340-2</name>
</gene>
<proteinExistence type="predicted"/>
<keyword evidence="2" id="KW-1185">Reference proteome</keyword>
<dbReference type="Proteomes" id="UP000186922">
    <property type="component" value="Unassembled WGS sequence"/>
</dbReference>
<evidence type="ECO:0000313" key="1">
    <source>
        <dbReference type="EMBL" id="GAV03992.1"/>
    </source>
</evidence>
<evidence type="ECO:0000313" key="2">
    <source>
        <dbReference type="Proteomes" id="UP000186922"/>
    </source>
</evidence>
<organism evidence="1 2">
    <name type="scientific">Ramazzottius varieornatus</name>
    <name type="common">Water bear</name>
    <name type="synonym">Tardigrade</name>
    <dbReference type="NCBI Taxonomy" id="947166"/>
    <lineage>
        <taxon>Eukaryota</taxon>
        <taxon>Metazoa</taxon>
        <taxon>Ecdysozoa</taxon>
        <taxon>Tardigrada</taxon>
        <taxon>Eutardigrada</taxon>
        <taxon>Parachela</taxon>
        <taxon>Hypsibioidea</taxon>
        <taxon>Ramazzottiidae</taxon>
        <taxon>Ramazzottius</taxon>
    </lineage>
</organism>
<protein>
    <submittedName>
        <fullName evidence="1">Uncharacterized protein</fullName>
    </submittedName>
</protein>
<dbReference type="AlphaFoldDB" id="A0A1D1VR03"/>
<sequence length="216" mass="25447">MIPVLLCRSVLQSDLKLGIILFLRIVCTNPSMGHVRQRVEHGQLCRGLRRDYRHSRTEPDTALQILPQFISKLCNFQRHHRDCSTDLHVLTECRGILERNKCDRNHRGRRIRLRDLGPKRYDSPLQVICRRVLLSVRSTITQKPRVRGPRRNSMAQYPLLVGHLHHLLLQPVERRTILRKGRLVYRHISLHRSAGPPDPRRDTSWFVGWHRVLPYA</sequence>
<reference evidence="1 2" key="1">
    <citation type="journal article" date="2016" name="Nat. Commun.">
        <title>Extremotolerant tardigrade genome and improved radiotolerance of human cultured cells by tardigrade-unique protein.</title>
        <authorList>
            <person name="Hashimoto T."/>
            <person name="Horikawa D.D."/>
            <person name="Saito Y."/>
            <person name="Kuwahara H."/>
            <person name="Kozuka-Hata H."/>
            <person name="Shin-I T."/>
            <person name="Minakuchi Y."/>
            <person name="Ohishi K."/>
            <person name="Motoyama A."/>
            <person name="Aizu T."/>
            <person name="Enomoto A."/>
            <person name="Kondo K."/>
            <person name="Tanaka S."/>
            <person name="Hara Y."/>
            <person name="Koshikawa S."/>
            <person name="Sagara H."/>
            <person name="Miura T."/>
            <person name="Yokobori S."/>
            <person name="Miyagawa K."/>
            <person name="Suzuki Y."/>
            <person name="Kubo T."/>
            <person name="Oyama M."/>
            <person name="Kohara Y."/>
            <person name="Fujiyama A."/>
            <person name="Arakawa K."/>
            <person name="Katayama T."/>
            <person name="Toyoda A."/>
            <person name="Kunieda T."/>
        </authorList>
    </citation>
    <scope>NUCLEOTIDE SEQUENCE [LARGE SCALE GENOMIC DNA]</scope>
    <source>
        <strain evidence="1 2">YOKOZUNA-1</strain>
    </source>
</reference>
<comment type="caution">
    <text evidence="1">The sequence shown here is derived from an EMBL/GenBank/DDBJ whole genome shotgun (WGS) entry which is preliminary data.</text>
</comment>
<dbReference type="EMBL" id="BDGG01000010">
    <property type="protein sequence ID" value="GAV03992.1"/>
    <property type="molecule type" value="Genomic_DNA"/>
</dbReference>
<name>A0A1D1VR03_RAMVA</name>
<accession>A0A1D1VR03</accession>